<dbReference type="Gene3D" id="4.10.830.30">
    <property type="entry name" value="Ribosomal protein L31"/>
    <property type="match status" value="1"/>
</dbReference>
<dbReference type="SUPFAM" id="SSF143800">
    <property type="entry name" value="L28p-like"/>
    <property type="match status" value="1"/>
</dbReference>
<evidence type="ECO:0000313" key="10">
    <source>
        <dbReference type="Proteomes" id="UP001628193"/>
    </source>
</evidence>
<keyword evidence="5 8" id="KW-0689">Ribosomal protein</keyword>
<evidence type="ECO:0000256" key="5">
    <source>
        <dbReference type="ARBA" id="ARBA00022980"/>
    </source>
</evidence>
<evidence type="ECO:0000256" key="1">
    <source>
        <dbReference type="ARBA" id="ARBA00009296"/>
    </source>
</evidence>
<name>A0ABQ0CCE3_9PROT</name>
<dbReference type="InterPro" id="IPR002150">
    <property type="entry name" value="Ribosomal_bL31"/>
</dbReference>
<dbReference type="Proteomes" id="UP001628193">
    <property type="component" value="Unassembled WGS sequence"/>
</dbReference>
<evidence type="ECO:0000256" key="4">
    <source>
        <dbReference type="ARBA" id="ARBA00022884"/>
    </source>
</evidence>
<evidence type="ECO:0000313" key="9">
    <source>
        <dbReference type="EMBL" id="GAB0058538.1"/>
    </source>
</evidence>
<comment type="subunit">
    <text evidence="2 8">Part of the 50S ribosomal subunit.</text>
</comment>
<proteinExistence type="inferred from homology"/>
<evidence type="ECO:0000256" key="8">
    <source>
        <dbReference type="HAMAP-Rule" id="MF_00501"/>
    </source>
</evidence>
<comment type="function">
    <text evidence="8">Binds the 23S rRNA.</text>
</comment>
<dbReference type="InterPro" id="IPR027491">
    <property type="entry name" value="Ribosomal_bL31_A"/>
</dbReference>
<dbReference type="NCBIfam" id="NF000612">
    <property type="entry name" value="PRK00019.1"/>
    <property type="match status" value="1"/>
</dbReference>
<keyword evidence="6 8" id="KW-0687">Ribonucleoprotein</keyword>
<dbReference type="RefSeq" id="WP_420906259.1">
    <property type="nucleotide sequence ID" value="NZ_BAAFGK010000005.1"/>
</dbReference>
<evidence type="ECO:0000256" key="7">
    <source>
        <dbReference type="ARBA" id="ARBA00035687"/>
    </source>
</evidence>
<evidence type="ECO:0000256" key="2">
    <source>
        <dbReference type="ARBA" id="ARBA00011838"/>
    </source>
</evidence>
<protein>
    <recommendedName>
        <fullName evidence="7 8">Large ribosomal subunit protein bL31</fullName>
    </recommendedName>
</protein>
<accession>A0ABQ0CCE3</accession>
<dbReference type="InterPro" id="IPR034704">
    <property type="entry name" value="Ribosomal_bL28/bL31-like_sf"/>
</dbReference>
<evidence type="ECO:0000256" key="6">
    <source>
        <dbReference type="ARBA" id="ARBA00023274"/>
    </source>
</evidence>
<dbReference type="NCBIfam" id="NF001809">
    <property type="entry name" value="PRK00528.1"/>
    <property type="match status" value="1"/>
</dbReference>
<keyword evidence="4 8" id="KW-0694">RNA-binding</keyword>
<dbReference type="GO" id="GO:0005840">
    <property type="term" value="C:ribosome"/>
    <property type="evidence" value="ECO:0007669"/>
    <property type="project" value="UniProtKB-KW"/>
</dbReference>
<comment type="caution">
    <text evidence="9">The sequence shown here is derived from an EMBL/GenBank/DDBJ whole genome shotgun (WGS) entry which is preliminary data.</text>
</comment>
<reference evidence="9 10" key="2">
    <citation type="submission" date="2024-09" db="EMBL/GenBank/DDBJ databases">
        <title>Draft genome sequence of Candidatus Magnetaquicoccaceae bacterium FCR-1.</title>
        <authorList>
            <person name="Shimoshige H."/>
            <person name="Shimamura S."/>
            <person name="Taoka A."/>
            <person name="Kobayashi H."/>
            <person name="Maekawa T."/>
        </authorList>
    </citation>
    <scope>NUCLEOTIDE SEQUENCE [LARGE SCALE GENOMIC DNA]</scope>
    <source>
        <strain evidence="9 10">FCR-1</strain>
    </source>
</reference>
<dbReference type="InterPro" id="IPR042105">
    <property type="entry name" value="Ribosomal_bL31_sf"/>
</dbReference>
<reference evidence="9 10" key="1">
    <citation type="submission" date="2024-05" db="EMBL/GenBank/DDBJ databases">
        <authorList>
            <consortium name="Candidatus Magnetaquicoccaceae bacterium FCR-1 genome sequencing consortium"/>
            <person name="Shimoshige H."/>
            <person name="Shimamura S."/>
            <person name="Taoka A."/>
            <person name="Kobayashi H."/>
            <person name="Maekawa T."/>
        </authorList>
    </citation>
    <scope>NUCLEOTIDE SEQUENCE [LARGE SCALE GENOMIC DNA]</scope>
    <source>
        <strain evidence="9 10">FCR-1</strain>
    </source>
</reference>
<gene>
    <name evidence="8 9" type="primary">rpmE</name>
    <name evidence="9" type="ORF">SIID45300_02889</name>
</gene>
<dbReference type="EMBL" id="BAAFGK010000005">
    <property type="protein sequence ID" value="GAB0058538.1"/>
    <property type="molecule type" value="Genomic_DNA"/>
</dbReference>
<dbReference type="HAMAP" id="MF_00501">
    <property type="entry name" value="Ribosomal_bL31_1"/>
    <property type="match status" value="1"/>
</dbReference>
<comment type="similarity">
    <text evidence="1 8">Belongs to the bacterial ribosomal protein bL31 family. Type A subfamily.</text>
</comment>
<sequence>MKNDIHPQYKDVTYTCIGCGHVFKTRSTGSDLTLGVCSECHPFYTGKHKLVDTAGRVERFMQKYGKQQYTAKPVKH</sequence>
<keyword evidence="10" id="KW-1185">Reference proteome</keyword>
<dbReference type="NCBIfam" id="TIGR00105">
    <property type="entry name" value="L31"/>
    <property type="match status" value="1"/>
</dbReference>
<evidence type="ECO:0000256" key="3">
    <source>
        <dbReference type="ARBA" id="ARBA00022730"/>
    </source>
</evidence>
<organism evidence="9 10">
    <name type="scientific">Candidatus Magnetaquiglobus chichijimensis</name>
    <dbReference type="NCBI Taxonomy" id="3141448"/>
    <lineage>
        <taxon>Bacteria</taxon>
        <taxon>Pseudomonadati</taxon>
        <taxon>Pseudomonadota</taxon>
        <taxon>Magnetococcia</taxon>
        <taxon>Magnetococcales</taxon>
        <taxon>Candidatus Magnetaquicoccaceae</taxon>
        <taxon>Candidatus Magnetaquiglobus</taxon>
    </lineage>
</organism>
<dbReference type="PRINTS" id="PR01249">
    <property type="entry name" value="RIBOSOMALL31"/>
</dbReference>
<dbReference type="PANTHER" id="PTHR33280">
    <property type="entry name" value="50S RIBOSOMAL PROTEIN L31, CHLOROPLASTIC"/>
    <property type="match status" value="1"/>
</dbReference>
<dbReference type="PANTHER" id="PTHR33280:SF1">
    <property type="entry name" value="LARGE RIBOSOMAL SUBUNIT PROTEIN BL31C"/>
    <property type="match status" value="1"/>
</dbReference>
<dbReference type="Pfam" id="PF01197">
    <property type="entry name" value="Ribosomal_L31"/>
    <property type="match status" value="1"/>
</dbReference>
<comment type="caution">
    <text evidence="8">Lacks conserved residue(s) required for the propagation of feature annotation.</text>
</comment>
<keyword evidence="3 8" id="KW-0699">rRNA-binding</keyword>